<dbReference type="Pfam" id="PF00646">
    <property type="entry name" value="F-box"/>
    <property type="match status" value="1"/>
</dbReference>
<dbReference type="EnsemblMetazoa" id="PPA35796.1">
    <property type="protein sequence ID" value="PPA35796.1"/>
    <property type="gene ID" value="WBGene00274165"/>
</dbReference>
<organism evidence="1 2">
    <name type="scientific">Pristionchus pacificus</name>
    <name type="common">Parasitic nematode worm</name>
    <dbReference type="NCBI Taxonomy" id="54126"/>
    <lineage>
        <taxon>Eukaryota</taxon>
        <taxon>Metazoa</taxon>
        <taxon>Ecdysozoa</taxon>
        <taxon>Nematoda</taxon>
        <taxon>Chromadorea</taxon>
        <taxon>Rhabditida</taxon>
        <taxon>Rhabditina</taxon>
        <taxon>Diplogasteromorpha</taxon>
        <taxon>Diplogasteroidea</taxon>
        <taxon>Neodiplogasteridae</taxon>
        <taxon>Pristionchus</taxon>
    </lineage>
</organism>
<name>A0A2A6BLW7_PRIPA</name>
<accession>A0A2A6BLW7</accession>
<accession>A0A8R1UMD2</accession>
<dbReference type="PROSITE" id="PS50181">
    <property type="entry name" value="FBOX"/>
    <property type="match status" value="1"/>
</dbReference>
<sequence length="347" mass="40162">DVKLWETVLTLFKIVAASARPQWLVVGIYQTTFDSFLNAQSICQFGNGYIREKDKLDEEMLCNLPGDLHNSLISYLGILDRFKLRLASKTMENAVANSDFYVKLDDSCISFDVRVRFVRDSERKLVRRIMLSANFDNDLKLFSALENFANLIVLRKRLFKRAFAMRISIDLKNVHNETVNVVESLMEGCVFKNVDYAIHELRPNAQLRTFFSRHSNADLYLFIHGTFVDCDLLRSFTRPIQIHWRSSALPNQNLGWTIDDEVLIELVRRGHSFHLIPVVVMLEETILTLLKIVAASVRPQCLDVDILRTVYDAFLKAQSLNRTENGYMPDKERTKGEAREWDDTLKC</sequence>
<gene>
    <name evidence="1" type="primary">WBGene00274165</name>
</gene>
<evidence type="ECO:0000313" key="2">
    <source>
        <dbReference type="Proteomes" id="UP000005239"/>
    </source>
</evidence>
<dbReference type="AlphaFoldDB" id="A0A2A6BLW7"/>
<reference evidence="2" key="1">
    <citation type="journal article" date="2008" name="Nat. Genet.">
        <title>The Pristionchus pacificus genome provides a unique perspective on nematode lifestyle and parasitism.</title>
        <authorList>
            <person name="Dieterich C."/>
            <person name="Clifton S.W."/>
            <person name="Schuster L.N."/>
            <person name="Chinwalla A."/>
            <person name="Delehaunty K."/>
            <person name="Dinkelacker I."/>
            <person name="Fulton L."/>
            <person name="Fulton R."/>
            <person name="Godfrey J."/>
            <person name="Minx P."/>
            <person name="Mitreva M."/>
            <person name="Roeseler W."/>
            <person name="Tian H."/>
            <person name="Witte H."/>
            <person name="Yang S.P."/>
            <person name="Wilson R.K."/>
            <person name="Sommer R.J."/>
        </authorList>
    </citation>
    <scope>NUCLEOTIDE SEQUENCE [LARGE SCALE GENOMIC DNA]</scope>
    <source>
        <strain evidence="2">PS312</strain>
    </source>
</reference>
<proteinExistence type="predicted"/>
<dbReference type="Proteomes" id="UP000005239">
    <property type="component" value="Unassembled WGS sequence"/>
</dbReference>
<dbReference type="InterPro" id="IPR001810">
    <property type="entry name" value="F-box_dom"/>
</dbReference>
<keyword evidence="2" id="KW-1185">Reference proteome</keyword>
<protein>
    <submittedName>
        <fullName evidence="1">F-box domain-containing protein</fullName>
    </submittedName>
</protein>
<evidence type="ECO:0000313" key="1">
    <source>
        <dbReference type="EnsemblMetazoa" id="PPA35796.1"/>
    </source>
</evidence>
<reference evidence="1" key="2">
    <citation type="submission" date="2022-06" db="UniProtKB">
        <authorList>
            <consortium name="EnsemblMetazoa"/>
        </authorList>
    </citation>
    <scope>IDENTIFICATION</scope>
    <source>
        <strain evidence="1">PS312</strain>
    </source>
</reference>